<proteinExistence type="predicted"/>
<dbReference type="EMBL" id="ATAM02000001">
    <property type="protein sequence ID" value="KAL0255340.1"/>
    <property type="molecule type" value="Genomic_DNA"/>
</dbReference>
<accession>A0ABR3C3X8</accession>
<dbReference type="GeneID" id="91986997"/>
<organism evidence="2 3">
    <name type="scientific">Cryptococcus tetragattii IND107</name>
    <dbReference type="NCBI Taxonomy" id="1296105"/>
    <lineage>
        <taxon>Eukaryota</taxon>
        <taxon>Fungi</taxon>
        <taxon>Dikarya</taxon>
        <taxon>Basidiomycota</taxon>
        <taxon>Agaricomycotina</taxon>
        <taxon>Tremellomycetes</taxon>
        <taxon>Tremellales</taxon>
        <taxon>Cryptococcaceae</taxon>
        <taxon>Cryptococcus</taxon>
        <taxon>Cryptococcus gattii species complex</taxon>
    </lineage>
</organism>
<feature type="compositionally biased region" description="Polar residues" evidence="1">
    <location>
        <begin position="273"/>
        <end position="282"/>
    </location>
</feature>
<feature type="compositionally biased region" description="Basic and acidic residues" evidence="1">
    <location>
        <begin position="500"/>
        <end position="524"/>
    </location>
</feature>
<feature type="compositionally biased region" description="Low complexity" evidence="1">
    <location>
        <begin position="345"/>
        <end position="379"/>
    </location>
</feature>
<feature type="region of interest" description="Disordered" evidence="1">
    <location>
        <begin position="500"/>
        <end position="593"/>
    </location>
</feature>
<gene>
    <name evidence="2" type="ORF">I308_100139</name>
</gene>
<dbReference type="InterPro" id="IPR004345">
    <property type="entry name" value="TB2_DP1_HVA22"/>
</dbReference>
<dbReference type="Proteomes" id="UP000054399">
    <property type="component" value="Unassembled WGS sequence"/>
</dbReference>
<protein>
    <submittedName>
        <fullName evidence="2">Uncharacterized protein</fullName>
    </submittedName>
</protein>
<evidence type="ECO:0000313" key="3">
    <source>
        <dbReference type="Proteomes" id="UP000054399"/>
    </source>
</evidence>
<evidence type="ECO:0000256" key="1">
    <source>
        <dbReference type="SAM" id="MobiDB-lite"/>
    </source>
</evidence>
<feature type="compositionally biased region" description="Basic and acidic residues" evidence="1">
    <location>
        <begin position="333"/>
        <end position="344"/>
    </location>
</feature>
<dbReference type="RefSeq" id="XP_066616617.1">
    <property type="nucleotide sequence ID" value="XM_066754716.1"/>
</dbReference>
<feature type="compositionally biased region" description="Low complexity" evidence="1">
    <location>
        <begin position="387"/>
        <end position="406"/>
    </location>
</feature>
<feature type="compositionally biased region" description="Low complexity" evidence="1">
    <location>
        <begin position="231"/>
        <end position="247"/>
    </location>
</feature>
<evidence type="ECO:0000313" key="2">
    <source>
        <dbReference type="EMBL" id="KAL0255340.1"/>
    </source>
</evidence>
<feature type="region of interest" description="Disordered" evidence="1">
    <location>
        <begin position="190"/>
        <end position="423"/>
    </location>
</feature>
<feature type="compositionally biased region" description="Low complexity" evidence="1">
    <location>
        <begin position="544"/>
        <end position="553"/>
    </location>
</feature>
<dbReference type="Pfam" id="PF03134">
    <property type="entry name" value="TB2_DP1_HVA22"/>
    <property type="match status" value="1"/>
</dbReference>
<reference evidence="2" key="2">
    <citation type="submission" date="2024-01" db="EMBL/GenBank/DDBJ databases">
        <title>Comparative genomics of Cryptococcus and Kwoniella reveals pathogenesis evolution and contrasting modes of karyotype evolution via chromosome fusion or intercentromeric recombination.</title>
        <authorList>
            <person name="Coelho M.A."/>
            <person name="David-Palma M."/>
            <person name="Shea T."/>
            <person name="Bowers K."/>
            <person name="Mcginley-Smith S."/>
            <person name="Mohammad A.W."/>
            <person name="Gnirke A."/>
            <person name="Yurkov A.M."/>
            <person name="Nowrousian M."/>
            <person name="Sun S."/>
            <person name="Cuomo C.A."/>
            <person name="Heitman J."/>
        </authorList>
    </citation>
    <scope>NUCLEOTIDE SEQUENCE</scope>
    <source>
        <strain evidence="2">IND107</strain>
    </source>
</reference>
<reference evidence="2" key="1">
    <citation type="submission" date="2015-01" db="EMBL/GenBank/DDBJ databases">
        <authorList>
            <consortium name="The Broad Institute Genomics Platform"/>
            <person name="Cuomo C."/>
            <person name="Litvintseva A."/>
            <person name="Chen Y."/>
            <person name="Heitman J."/>
            <person name="Sun S."/>
            <person name="Springer D."/>
            <person name="Dromer F."/>
            <person name="Young S."/>
            <person name="Zeng Q."/>
            <person name="Gargeya S."/>
            <person name="Abouelleil A."/>
            <person name="Alvarado L."/>
            <person name="Chapman S.B."/>
            <person name="Gainer-Dewar J."/>
            <person name="Goldberg J."/>
            <person name="Griggs A."/>
            <person name="Gujja S."/>
            <person name="Hansen M."/>
            <person name="Howarth C."/>
            <person name="Imamovic A."/>
            <person name="Larimer J."/>
            <person name="Murphy C."/>
            <person name="Naylor J."/>
            <person name="Pearson M."/>
            <person name="Priest M."/>
            <person name="Roberts A."/>
            <person name="Saif S."/>
            <person name="Shea T."/>
            <person name="Sykes S."/>
            <person name="Wortman J."/>
            <person name="Nusbaum C."/>
            <person name="Birren B."/>
        </authorList>
    </citation>
    <scope>NUCLEOTIDE SEQUENCE</scope>
    <source>
        <strain evidence="2">IND107</strain>
    </source>
</reference>
<sequence length="619" mass="67278">MMEKMKPKNTYTYTSLTRRIRQAAQSVGDYFNDETMSQYPILVFLSNKLDRPPSVLAHSFLLLLLSGVLLNPYHLSGTIVNTLGILWPTWLTVAHISSLHVSSNAKDDSKSQFGIRARVRTDRKDKEWSSQTKRLIDYWILYSFSTLVESAFAEDTLLDLIPLWWAFKVLAIVWVSFGLSLGDVGAVGASSRAKEKIRPRPLKLRTNSNLTGIPSPAVVKTSQTSYGDIDSSLSSSSSPSHPPSSSSTAANTSDTYPYPGITTGTRAEADRGPTQSTSQLQSLRDELGEISTVLSRTPENIRRRRRGAGRRGGVAESASVMNEDGSELFGLSKVDRQSEPDSHSGSDSYPDSDSNSDPKSASDSGSESDSGSKSGSNSDSDSDSDSNSEANSASGPNSPSNSSLPSPSSPPAPSPYLDTSTSTSTIPRHLIISSKADIASSAFVENSNNHVRLPPDTQLDELALRGLKTIELEVGQEEEEEKQKGDEQLKLGFWNEWEKAEKEKDMRTDPERPHAVFPPLDDKPNINPHPHPHPHPNLNPNPTNPTTITPNHPSRSTLPPPQTPIISNPTNPPVATLSQNQNPNQLGEKSEGRITRLTLDDLLALENDDPSSLPASITG</sequence>
<keyword evidence="3" id="KW-1185">Reference proteome</keyword>
<comment type="caution">
    <text evidence="2">The sequence shown here is derived from an EMBL/GenBank/DDBJ whole genome shotgun (WGS) entry which is preliminary data.</text>
</comment>
<name>A0ABR3C3X8_9TREE</name>
<feature type="compositionally biased region" description="Polar residues" evidence="1">
    <location>
        <begin position="576"/>
        <end position="587"/>
    </location>
</feature>